<dbReference type="Pfam" id="PF02634">
    <property type="entry name" value="FdhD-NarQ"/>
    <property type="match status" value="1"/>
</dbReference>
<feature type="active site" description="Cysteine persulfide intermediate" evidence="3">
    <location>
        <position position="111"/>
    </location>
</feature>
<comment type="caution">
    <text evidence="4">The sequence shown here is derived from an EMBL/GenBank/DDBJ whole genome shotgun (WGS) entry which is preliminary data.</text>
</comment>
<keyword evidence="2 3" id="KW-0501">Molybdenum cofactor biosynthesis</keyword>
<dbReference type="GO" id="GO:0006777">
    <property type="term" value="P:Mo-molybdopterin cofactor biosynthetic process"/>
    <property type="evidence" value="ECO:0007669"/>
    <property type="project" value="UniProtKB-UniRule"/>
</dbReference>
<name>A0A246JP68_9SPHN</name>
<dbReference type="NCBIfam" id="TIGR00129">
    <property type="entry name" value="fdhD_narQ"/>
    <property type="match status" value="1"/>
</dbReference>
<sequence>MNDAMIDLSVQQLGLAEPGDAALVRSLPIEAPVSIEVGGIGYAVMMATPADLEDYALGFALSEGLVEAADQIERIDLHAVEGGWALRLWVPAERKAMALERARQRVSESSCGLCGIENIEQVLRPLPPLTAQITTDRAAIAAALAALRDHQPLGQATGAVHAAAFCTPTGKILYAREDVGRHNALDKLIGALARAGTDPATGFILLSARCSYELVEKTVRAGCPMLVTISAPTSLAAERAVQAGLTLVALARADSALVINDAQGMIA</sequence>
<proteinExistence type="inferred from homology"/>
<dbReference type="PIRSF" id="PIRSF015626">
    <property type="entry name" value="FdhD"/>
    <property type="match status" value="1"/>
</dbReference>
<dbReference type="HAMAP" id="MF_00187">
    <property type="entry name" value="FdhD"/>
    <property type="match status" value="1"/>
</dbReference>
<comment type="similarity">
    <text evidence="3">Belongs to the FdhD family.</text>
</comment>
<keyword evidence="1 3" id="KW-0963">Cytoplasm</keyword>
<dbReference type="AlphaFoldDB" id="A0A246JP68"/>
<keyword evidence="5" id="KW-1185">Reference proteome</keyword>
<dbReference type="EMBL" id="NISK01000004">
    <property type="protein sequence ID" value="OWQ94546.1"/>
    <property type="molecule type" value="Genomic_DNA"/>
</dbReference>
<dbReference type="PANTHER" id="PTHR30592:SF1">
    <property type="entry name" value="SULFUR CARRIER PROTEIN FDHD"/>
    <property type="match status" value="1"/>
</dbReference>
<dbReference type="InterPro" id="IPR003786">
    <property type="entry name" value="FdhD"/>
</dbReference>
<evidence type="ECO:0000256" key="2">
    <source>
        <dbReference type="ARBA" id="ARBA00023150"/>
    </source>
</evidence>
<evidence type="ECO:0000313" key="4">
    <source>
        <dbReference type="EMBL" id="OWQ94546.1"/>
    </source>
</evidence>
<dbReference type="GO" id="GO:0097163">
    <property type="term" value="F:sulfur carrier activity"/>
    <property type="evidence" value="ECO:0007669"/>
    <property type="project" value="UniProtKB-UniRule"/>
</dbReference>
<comment type="caution">
    <text evidence="3">Lacks conserved residue(s) required for the propagation of feature annotation.</text>
</comment>
<dbReference type="PANTHER" id="PTHR30592">
    <property type="entry name" value="FORMATE DEHYDROGENASE"/>
    <property type="match status" value="1"/>
</dbReference>
<keyword evidence="4" id="KW-0808">Transferase</keyword>
<dbReference type="RefSeq" id="WP_088442441.1">
    <property type="nucleotide sequence ID" value="NZ_BMMC01000010.1"/>
</dbReference>
<evidence type="ECO:0000256" key="1">
    <source>
        <dbReference type="ARBA" id="ARBA00022490"/>
    </source>
</evidence>
<comment type="subcellular location">
    <subcellularLocation>
        <location evidence="3">Cytoplasm</location>
    </subcellularLocation>
</comment>
<gene>
    <name evidence="3" type="primary">fdhD</name>
    <name evidence="4" type="ORF">CDQ92_15790</name>
</gene>
<dbReference type="GO" id="GO:0016783">
    <property type="term" value="F:sulfurtransferase activity"/>
    <property type="evidence" value="ECO:0007669"/>
    <property type="project" value="InterPro"/>
</dbReference>
<dbReference type="Proteomes" id="UP000197361">
    <property type="component" value="Unassembled WGS sequence"/>
</dbReference>
<organism evidence="4 5">
    <name type="scientific">Sphingopyxis bauzanensis</name>
    <dbReference type="NCBI Taxonomy" id="651663"/>
    <lineage>
        <taxon>Bacteria</taxon>
        <taxon>Pseudomonadati</taxon>
        <taxon>Pseudomonadota</taxon>
        <taxon>Alphaproteobacteria</taxon>
        <taxon>Sphingomonadales</taxon>
        <taxon>Sphingomonadaceae</taxon>
        <taxon>Sphingopyxis</taxon>
    </lineage>
</organism>
<dbReference type="GO" id="GO:0005737">
    <property type="term" value="C:cytoplasm"/>
    <property type="evidence" value="ECO:0007669"/>
    <property type="project" value="UniProtKB-SubCell"/>
</dbReference>
<evidence type="ECO:0000256" key="3">
    <source>
        <dbReference type="HAMAP-Rule" id="MF_00187"/>
    </source>
</evidence>
<dbReference type="Gene3D" id="3.40.140.10">
    <property type="entry name" value="Cytidine Deaminase, domain 2"/>
    <property type="match status" value="1"/>
</dbReference>
<dbReference type="SUPFAM" id="SSF53927">
    <property type="entry name" value="Cytidine deaminase-like"/>
    <property type="match status" value="1"/>
</dbReference>
<comment type="function">
    <text evidence="3">Required for formate dehydrogenase (FDH) activity. Acts as a sulfur carrier protein that transfers sulfur from IscS to the molybdenum cofactor prior to its insertion into FDH.</text>
</comment>
<dbReference type="OrthoDB" id="3197277at2"/>
<accession>A0A246JP68</accession>
<dbReference type="InterPro" id="IPR016193">
    <property type="entry name" value="Cytidine_deaminase-like"/>
</dbReference>
<evidence type="ECO:0000313" key="5">
    <source>
        <dbReference type="Proteomes" id="UP000197361"/>
    </source>
</evidence>
<reference evidence="4 5" key="1">
    <citation type="journal article" date="2010" name="Int. J. Syst. Evol. Microbiol.">
        <title>Sphingopyxis bauzanensis sp. nov., a psychrophilic bacterium isolated from soil.</title>
        <authorList>
            <person name="Zhang D.C."/>
            <person name="Liu H.C."/>
            <person name="Xin Y.H."/>
            <person name="Zhou Y.G."/>
            <person name="Schinner F."/>
            <person name="Margesin R."/>
        </authorList>
    </citation>
    <scope>NUCLEOTIDE SEQUENCE [LARGE SCALE GENOMIC DNA]</scope>
    <source>
        <strain evidence="4 5">DSM 22271</strain>
    </source>
</reference>
<protein>
    <recommendedName>
        <fullName evidence="3">Sulfur carrier protein FdhD</fullName>
    </recommendedName>
</protein>
<dbReference type="Gene3D" id="3.10.20.10">
    <property type="match status" value="1"/>
</dbReference>